<protein>
    <submittedName>
        <fullName evidence="1">Uncharacterized protein</fullName>
    </submittedName>
</protein>
<reference evidence="1 2" key="1">
    <citation type="journal article" date="2022" name="G3 (Bethesda)">
        <title>Whole-genome sequence and methylome profiling of the almond [Prunus dulcis (Mill.) D.A. Webb] cultivar 'Nonpareil'.</title>
        <authorList>
            <person name="D'Amico-Willman K.M."/>
            <person name="Ouma W.Z."/>
            <person name="Meulia T."/>
            <person name="Sideli G.M."/>
            <person name="Gradziel T.M."/>
            <person name="Fresnedo-Ramirez J."/>
        </authorList>
    </citation>
    <scope>NUCLEOTIDE SEQUENCE [LARGE SCALE GENOMIC DNA]</scope>
    <source>
        <strain evidence="1">Clone GOH B32 T37-40</strain>
    </source>
</reference>
<evidence type="ECO:0000313" key="1">
    <source>
        <dbReference type="EMBL" id="KAI5342356.1"/>
    </source>
</evidence>
<name>A0AAD4WFT8_PRUDU</name>
<dbReference type="EMBL" id="JAJFAZ020000002">
    <property type="protein sequence ID" value="KAI5342356.1"/>
    <property type="molecule type" value="Genomic_DNA"/>
</dbReference>
<accession>A0AAD4WFT8</accession>
<dbReference type="SUPFAM" id="SSF52058">
    <property type="entry name" value="L domain-like"/>
    <property type="match status" value="1"/>
</dbReference>
<dbReference type="Proteomes" id="UP001054821">
    <property type="component" value="Chromosome 2"/>
</dbReference>
<sequence>MFSSCSSENFTIGGRGSDNILETLLKQKPLPTTLPTHRINEITSLKSWDGKGHLTSLQRLYISWCDNLQFMPKEGLPPSLSLLHRSTNVLAWRKGQHTMESFTFARFLYVQPTSDIGDMAQNSHSYFRPNWHAAASSLYCHQLEPFVDMLGSCISDCLTNRKSQLDLLAEVVEEVILVAWFNGDLRNFPMFGGQSNLCRQPCMISESKLML</sequence>
<organism evidence="1 2">
    <name type="scientific">Prunus dulcis</name>
    <name type="common">Almond</name>
    <name type="synonym">Amygdalus dulcis</name>
    <dbReference type="NCBI Taxonomy" id="3755"/>
    <lineage>
        <taxon>Eukaryota</taxon>
        <taxon>Viridiplantae</taxon>
        <taxon>Streptophyta</taxon>
        <taxon>Embryophyta</taxon>
        <taxon>Tracheophyta</taxon>
        <taxon>Spermatophyta</taxon>
        <taxon>Magnoliopsida</taxon>
        <taxon>eudicotyledons</taxon>
        <taxon>Gunneridae</taxon>
        <taxon>Pentapetalae</taxon>
        <taxon>rosids</taxon>
        <taxon>fabids</taxon>
        <taxon>Rosales</taxon>
        <taxon>Rosaceae</taxon>
        <taxon>Amygdaloideae</taxon>
        <taxon>Amygdaleae</taxon>
        <taxon>Prunus</taxon>
    </lineage>
</organism>
<keyword evidence="2" id="KW-1185">Reference proteome</keyword>
<proteinExistence type="predicted"/>
<comment type="caution">
    <text evidence="1">The sequence shown here is derived from an EMBL/GenBank/DDBJ whole genome shotgun (WGS) entry which is preliminary data.</text>
</comment>
<dbReference type="AlphaFoldDB" id="A0AAD4WFT8"/>
<evidence type="ECO:0000313" key="2">
    <source>
        <dbReference type="Proteomes" id="UP001054821"/>
    </source>
</evidence>
<gene>
    <name evidence="1" type="ORF">L3X38_010231</name>
</gene>